<reference evidence="1" key="1">
    <citation type="submission" date="2025-08" db="UniProtKB">
        <authorList>
            <consortium name="Ensembl"/>
        </authorList>
    </citation>
    <scope>IDENTIFICATION</scope>
</reference>
<organism evidence="1 2">
    <name type="scientific">Sinocyclocheilus rhinocerous</name>
    <dbReference type="NCBI Taxonomy" id="307959"/>
    <lineage>
        <taxon>Eukaryota</taxon>
        <taxon>Metazoa</taxon>
        <taxon>Chordata</taxon>
        <taxon>Craniata</taxon>
        <taxon>Vertebrata</taxon>
        <taxon>Euteleostomi</taxon>
        <taxon>Actinopterygii</taxon>
        <taxon>Neopterygii</taxon>
        <taxon>Teleostei</taxon>
        <taxon>Ostariophysi</taxon>
        <taxon>Cypriniformes</taxon>
        <taxon>Cyprinidae</taxon>
        <taxon>Cyprininae</taxon>
        <taxon>Sinocyclocheilus</taxon>
    </lineage>
</organism>
<name>A0A673H3W3_9TELE</name>
<keyword evidence="2" id="KW-1185">Reference proteome</keyword>
<dbReference type="GO" id="GO:0003676">
    <property type="term" value="F:nucleic acid binding"/>
    <property type="evidence" value="ECO:0007669"/>
    <property type="project" value="InterPro"/>
</dbReference>
<dbReference type="AlphaFoldDB" id="A0A673H3W3"/>
<dbReference type="Proteomes" id="UP000472270">
    <property type="component" value="Unassembled WGS sequence"/>
</dbReference>
<evidence type="ECO:0000313" key="2">
    <source>
        <dbReference type="Proteomes" id="UP000472270"/>
    </source>
</evidence>
<dbReference type="Ensembl" id="ENSSRHT00000020833.1">
    <property type="protein sequence ID" value="ENSSRHP00000020189.1"/>
    <property type="gene ID" value="ENSSRHG00000010814.1"/>
</dbReference>
<dbReference type="InterPro" id="IPR036397">
    <property type="entry name" value="RNaseH_sf"/>
</dbReference>
<evidence type="ECO:0000313" key="1">
    <source>
        <dbReference type="Ensembl" id="ENSSRHP00000020189.1"/>
    </source>
</evidence>
<protein>
    <submittedName>
        <fullName evidence="1">Uncharacterized protein</fullName>
    </submittedName>
</protein>
<reference evidence="1" key="2">
    <citation type="submission" date="2025-09" db="UniProtKB">
        <authorList>
            <consortium name="Ensembl"/>
        </authorList>
    </citation>
    <scope>IDENTIFICATION</scope>
</reference>
<sequence>MGVSALYEWLWNINRSTFQKKKNATSIYENIRVCMNLVDSMPRRLQAVIKAKGQPTKY</sequence>
<accession>A0A673H3W3</accession>
<proteinExistence type="predicted"/>
<dbReference type="Gene3D" id="3.30.420.10">
    <property type="entry name" value="Ribonuclease H-like superfamily/Ribonuclease H"/>
    <property type="match status" value="1"/>
</dbReference>